<feature type="compositionally biased region" description="Basic and acidic residues" evidence="1">
    <location>
        <begin position="42"/>
        <end position="57"/>
    </location>
</feature>
<name>A0A814MWN8_9BILA</name>
<evidence type="ECO:0000313" key="3">
    <source>
        <dbReference type="EMBL" id="CAF1084956.1"/>
    </source>
</evidence>
<evidence type="ECO:0000313" key="4">
    <source>
        <dbReference type="Proteomes" id="UP000663832"/>
    </source>
</evidence>
<dbReference type="Proteomes" id="UP000663832">
    <property type="component" value="Unassembled WGS sequence"/>
</dbReference>
<dbReference type="OrthoDB" id="10039277at2759"/>
<dbReference type="EMBL" id="CAJNOM010000119">
    <property type="protein sequence ID" value="CAF1084956.1"/>
    <property type="molecule type" value="Genomic_DNA"/>
</dbReference>
<proteinExistence type="predicted"/>
<comment type="caution">
    <text evidence="3">The sequence shown here is derived from an EMBL/GenBank/DDBJ whole genome shotgun (WGS) entry which is preliminary data.</text>
</comment>
<evidence type="ECO:0000313" key="2">
    <source>
        <dbReference type="EMBL" id="CAF0766283.1"/>
    </source>
</evidence>
<protein>
    <submittedName>
        <fullName evidence="3">Uncharacterized protein</fullName>
    </submittedName>
</protein>
<accession>A0A814MWN8</accession>
<reference evidence="3" key="1">
    <citation type="submission" date="2021-02" db="EMBL/GenBank/DDBJ databases">
        <authorList>
            <person name="Nowell W R."/>
        </authorList>
    </citation>
    <scope>NUCLEOTIDE SEQUENCE</scope>
</reference>
<evidence type="ECO:0000256" key="1">
    <source>
        <dbReference type="SAM" id="MobiDB-lite"/>
    </source>
</evidence>
<dbReference type="AlphaFoldDB" id="A0A814MWN8"/>
<dbReference type="EMBL" id="CAJNOI010000008">
    <property type="protein sequence ID" value="CAF0766283.1"/>
    <property type="molecule type" value="Genomic_DNA"/>
</dbReference>
<feature type="compositionally biased region" description="Acidic residues" evidence="1">
    <location>
        <begin position="97"/>
        <end position="106"/>
    </location>
</feature>
<sequence>MSSDEQIPVVADVENAKKSDGASTADEHSVDKVNDDEQVPQADEKSPIEKEEDKESETTTTTAAATAEDNNINGKANNNKRDIDHVDEDDEKKNGQAEEEEDDDEQAVVSTTTATNKKIKISDPLANENGGDTDESSSTSAKVPNEELTVV</sequence>
<dbReference type="Proteomes" id="UP000663877">
    <property type="component" value="Unassembled WGS sequence"/>
</dbReference>
<feature type="region of interest" description="Disordered" evidence="1">
    <location>
        <begin position="1"/>
        <end position="151"/>
    </location>
</feature>
<organism evidence="3 4">
    <name type="scientific">Adineta steineri</name>
    <dbReference type="NCBI Taxonomy" id="433720"/>
    <lineage>
        <taxon>Eukaryota</taxon>
        <taxon>Metazoa</taxon>
        <taxon>Spiralia</taxon>
        <taxon>Gnathifera</taxon>
        <taxon>Rotifera</taxon>
        <taxon>Eurotatoria</taxon>
        <taxon>Bdelloidea</taxon>
        <taxon>Adinetida</taxon>
        <taxon>Adinetidae</taxon>
        <taxon>Adineta</taxon>
    </lineage>
</organism>
<feature type="compositionally biased region" description="Low complexity" evidence="1">
    <location>
        <begin position="58"/>
        <end position="77"/>
    </location>
</feature>
<keyword evidence="4" id="KW-1185">Reference proteome</keyword>
<feature type="compositionally biased region" description="Basic and acidic residues" evidence="1">
    <location>
        <begin position="14"/>
        <end position="35"/>
    </location>
</feature>
<gene>
    <name evidence="2" type="ORF">BJG266_LOCUS3298</name>
    <name evidence="3" type="ORF">QVE165_LOCUS19436</name>
</gene>